<proteinExistence type="predicted"/>
<protein>
    <recommendedName>
        <fullName evidence="3">Addiction module component</fullName>
    </recommendedName>
</protein>
<name>A0ABU3D176_9FLAO</name>
<evidence type="ECO:0000313" key="2">
    <source>
        <dbReference type="Proteomes" id="UP001262582"/>
    </source>
</evidence>
<sequence>MNMNQLKIELLQGIINCNNEELLKEVEGILKSFPSEVKEAPQYYSKEEDISNLTENQIMILEKRYQSYLKGGSKAETWENVIAEIRKEHGF</sequence>
<reference evidence="1 2" key="1">
    <citation type="submission" date="2023-09" db="EMBL/GenBank/DDBJ databases">
        <authorList>
            <person name="Rey-Velasco X."/>
        </authorList>
    </citation>
    <scope>NUCLEOTIDE SEQUENCE [LARGE SCALE GENOMIC DNA]</scope>
    <source>
        <strain evidence="1 2">F117</strain>
    </source>
</reference>
<dbReference type="EMBL" id="JAVRHK010000001">
    <property type="protein sequence ID" value="MDT0675295.1"/>
    <property type="molecule type" value="Genomic_DNA"/>
</dbReference>
<keyword evidence="2" id="KW-1185">Reference proteome</keyword>
<dbReference type="Proteomes" id="UP001262582">
    <property type="component" value="Unassembled WGS sequence"/>
</dbReference>
<accession>A0ABU3D176</accession>
<comment type="caution">
    <text evidence="1">The sequence shown here is derived from an EMBL/GenBank/DDBJ whole genome shotgun (WGS) entry which is preliminary data.</text>
</comment>
<evidence type="ECO:0008006" key="3">
    <source>
        <dbReference type="Google" id="ProtNLM"/>
    </source>
</evidence>
<evidence type="ECO:0000313" key="1">
    <source>
        <dbReference type="EMBL" id="MDT0675295.1"/>
    </source>
</evidence>
<gene>
    <name evidence="1" type="ORF">RM539_01695</name>
</gene>
<dbReference type="RefSeq" id="WP_311501744.1">
    <property type="nucleotide sequence ID" value="NZ_JAVRHK010000001.1"/>
</dbReference>
<organism evidence="1 2">
    <name type="scientific">Autumnicola musiva</name>
    <dbReference type="NCBI Taxonomy" id="3075589"/>
    <lineage>
        <taxon>Bacteria</taxon>
        <taxon>Pseudomonadati</taxon>
        <taxon>Bacteroidota</taxon>
        <taxon>Flavobacteriia</taxon>
        <taxon>Flavobacteriales</taxon>
        <taxon>Flavobacteriaceae</taxon>
        <taxon>Autumnicola</taxon>
    </lineage>
</organism>